<feature type="region of interest" description="Disordered" evidence="1">
    <location>
        <begin position="15"/>
        <end position="119"/>
    </location>
</feature>
<feature type="compositionally biased region" description="Basic residues" evidence="1">
    <location>
        <begin position="59"/>
        <end position="69"/>
    </location>
</feature>
<keyword evidence="2" id="KW-0456">Lyase</keyword>
<accession>A0A6J4R0R9</accession>
<feature type="non-terminal residue" evidence="2">
    <location>
        <position position="332"/>
    </location>
</feature>
<feature type="region of interest" description="Disordered" evidence="1">
    <location>
        <begin position="150"/>
        <end position="271"/>
    </location>
</feature>
<feature type="compositionally biased region" description="Basic residues" evidence="1">
    <location>
        <begin position="22"/>
        <end position="34"/>
    </location>
</feature>
<feature type="compositionally biased region" description="Basic and acidic residues" evidence="1">
    <location>
        <begin position="182"/>
        <end position="192"/>
    </location>
</feature>
<dbReference type="GO" id="GO:0008460">
    <property type="term" value="F:dTDP-glucose 4,6-dehydratase activity"/>
    <property type="evidence" value="ECO:0007669"/>
    <property type="project" value="UniProtKB-EC"/>
</dbReference>
<feature type="compositionally biased region" description="Basic and acidic residues" evidence="1">
    <location>
        <begin position="163"/>
        <end position="174"/>
    </location>
</feature>
<gene>
    <name evidence="2" type="ORF">AVDCRST_MAG38-38</name>
</gene>
<organism evidence="2">
    <name type="scientific">uncultured Solirubrobacteraceae bacterium</name>
    <dbReference type="NCBI Taxonomy" id="1162706"/>
    <lineage>
        <taxon>Bacteria</taxon>
        <taxon>Bacillati</taxon>
        <taxon>Actinomycetota</taxon>
        <taxon>Thermoleophilia</taxon>
        <taxon>Solirubrobacterales</taxon>
        <taxon>Solirubrobacteraceae</taxon>
        <taxon>environmental samples</taxon>
    </lineage>
</organism>
<protein>
    <submittedName>
        <fullName evidence="2">dTDP-glucose 4,6-dehydratase</fullName>
        <ecNumber evidence="2">4.2.1.46</ecNumber>
    </submittedName>
</protein>
<feature type="compositionally biased region" description="Basic residues" evidence="1">
    <location>
        <begin position="219"/>
        <end position="269"/>
    </location>
</feature>
<feature type="non-terminal residue" evidence="2">
    <location>
        <position position="1"/>
    </location>
</feature>
<dbReference type="EC" id="4.2.1.46" evidence="2"/>
<dbReference type="EMBL" id="CADCVJ010000001">
    <property type="protein sequence ID" value="CAA9460799.1"/>
    <property type="molecule type" value="Genomic_DNA"/>
</dbReference>
<evidence type="ECO:0000256" key="1">
    <source>
        <dbReference type="SAM" id="MobiDB-lite"/>
    </source>
</evidence>
<dbReference type="AlphaFoldDB" id="A0A6J4R0R9"/>
<sequence>EAARLRRRRLHRVQLRPPAGARARRRGRRARQAHLCRAPGEPPGPVRHGPRLAASRGDRGRRRGRRGDRRLRGGGQLRRRDARRPLDRRARRVRHDQRAGHLRPARGRPRARPASRADLHRRGLRLDRVGLLHRGLAAAALLAVLGDQDGRRPAGRLLSPHLRSRDGDLPRLEQLRAVPVPREADPADDPQRPARRPPPGLRGRHAGAQLDLRRGLRPRDRHRAGARRAGRPLQRRRAGRVRQHRGRPPHPRAHRCGRGPRRARRRSSRPRPALFAVVGAHPRTRLGAAGPLRRRHRPHGRLVSRQRVVVGAGPLRRLPRLLRAPVRPRAAL</sequence>
<reference evidence="2" key="1">
    <citation type="submission" date="2020-02" db="EMBL/GenBank/DDBJ databases">
        <authorList>
            <person name="Meier V. D."/>
        </authorList>
    </citation>
    <scope>NUCLEOTIDE SEQUENCE</scope>
    <source>
        <strain evidence="2">AVDCRST_MAG38</strain>
    </source>
</reference>
<feature type="compositionally biased region" description="Basic residues" evidence="1">
    <location>
        <begin position="89"/>
        <end position="113"/>
    </location>
</feature>
<proteinExistence type="predicted"/>
<evidence type="ECO:0000313" key="2">
    <source>
        <dbReference type="EMBL" id="CAA9460799.1"/>
    </source>
</evidence>
<name>A0A6J4R0R9_9ACTN</name>